<evidence type="ECO:0000313" key="7">
    <source>
        <dbReference type="Proteomes" id="UP000095192"/>
    </source>
</evidence>
<evidence type="ECO:0000313" key="6">
    <source>
        <dbReference type="EMBL" id="OEH77672.1"/>
    </source>
</evidence>
<dbReference type="PROSITE" id="PS50054">
    <property type="entry name" value="TYR_PHOSPHATASE_DUAL"/>
    <property type="match status" value="1"/>
</dbReference>
<comment type="caution">
    <text evidence="6">The sequence shown here is derived from an EMBL/GenBank/DDBJ whole genome shotgun (WGS) entry which is preliminary data.</text>
</comment>
<dbReference type="InterPro" id="IPR000387">
    <property type="entry name" value="Tyr_Pase_dom"/>
</dbReference>
<dbReference type="PANTHER" id="PTHR46381:SF2">
    <property type="entry name" value="MAP KINASE PHOSPHATASE"/>
    <property type="match status" value="1"/>
</dbReference>
<dbReference type="Proteomes" id="UP000095192">
    <property type="component" value="Unassembled WGS sequence"/>
</dbReference>
<dbReference type="InParanoid" id="A0A1D3D2J9"/>
<dbReference type="GO" id="GO:0004721">
    <property type="term" value="F:phosphoprotein phosphatase activity"/>
    <property type="evidence" value="ECO:0007669"/>
    <property type="project" value="UniProtKB-KW"/>
</dbReference>
<dbReference type="VEuPathDB" id="ToxoDB:LOC34624308"/>
<dbReference type="AlphaFoldDB" id="A0A1D3D2J9"/>
<dbReference type="VEuPathDB" id="ToxoDB:cyc_08641"/>
<name>A0A1D3D2J9_9EIME</name>
<feature type="compositionally biased region" description="Basic and acidic residues" evidence="3">
    <location>
        <begin position="370"/>
        <end position="379"/>
    </location>
</feature>
<keyword evidence="1" id="KW-0378">Hydrolase</keyword>
<feature type="domain" description="Tyrosine specific protein phosphatases" evidence="5">
    <location>
        <begin position="177"/>
        <end position="245"/>
    </location>
</feature>
<dbReference type="PROSITE" id="PS50056">
    <property type="entry name" value="TYR_PHOSPHATASE_2"/>
    <property type="match status" value="1"/>
</dbReference>
<feature type="domain" description="Tyrosine-protein phosphatase" evidence="4">
    <location>
        <begin position="111"/>
        <end position="267"/>
    </location>
</feature>
<feature type="compositionally biased region" description="Polar residues" evidence="3">
    <location>
        <begin position="421"/>
        <end position="433"/>
    </location>
</feature>
<dbReference type="EMBL" id="JROU02001014">
    <property type="protein sequence ID" value="OEH77672.1"/>
    <property type="molecule type" value="Genomic_DNA"/>
</dbReference>
<evidence type="ECO:0000256" key="2">
    <source>
        <dbReference type="ARBA" id="ARBA00022912"/>
    </source>
</evidence>
<reference evidence="6 7" key="1">
    <citation type="journal article" date="2016" name="BMC Genomics">
        <title>Comparative genomics reveals Cyclospora cayetanensis possesses coccidia-like metabolism and invasion components but unique surface antigens.</title>
        <authorList>
            <person name="Liu S."/>
            <person name="Wang L."/>
            <person name="Zheng H."/>
            <person name="Xu Z."/>
            <person name="Roellig D.M."/>
            <person name="Li N."/>
            <person name="Frace M.A."/>
            <person name="Tang K."/>
            <person name="Arrowood M.J."/>
            <person name="Moss D.M."/>
            <person name="Zhang L."/>
            <person name="Feng Y."/>
            <person name="Xiao L."/>
        </authorList>
    </citation>
    <scope>NUCLEOTIDE SEQUENCE [LARGE SCALE GENOMIC DNA]</scope>
    <source>
        <strain evidence="6 7">CHN_HEN01</strain>
    </source>
</reference>
<dbReference type="InterPro" id="IPR000340">
    <property type="entry name" value="Dual-sp_phosphatase_cat-dom"/>
</dbReference>
<accession>A0A1D3D2J9</accession>
<dbReference type="Pfam" id="PF00782">
    <property type="entry name" value="DSPc"/>
    <property type="match status" value="1"/>
</dbReference>
<dbReference type="SMART" id="SM00195">
    <property type="entry name" value="DSPc"/>
    <property type="match status" value="1"/>
</dbReference>
<feature type="compositionally biased region" description="Low complexity" evidence="3">
    <location>
        <begin position="381"/>
        <end position="390"/>
    </location>
</feature>
<dbReference type="Gene3D" id="3.90.190.10">
    <property type="entry name" value="Protein tyrosine phosphatase superfamily"/>
    <property type="match status" value="1"/>
</dbReference>
<dbReference type="InterPro" id="IPR016130">
    <property type="entry name" value="Tyr_Pase_AS"/>
</dbReference>
<dbReference type="PANTHER" id="PTHR46381">
    <property type="entry name" value="MKPA PROTEIN"/>
    <property type="match status" value="1"/>
</dbReference>
<feature type="region of interest" description="Disordered" evidence="3">
    <location>
        <begin position="280"/>
        <end position="433"/>
    </location>
</feature>
<dbReference type="InterPro" id="IPR029021">
    <property type="entry name" value="Prot-tyrosine_phosphatase-like"/>
</dbReference>
<evidence type="ECO:0000259" key="4">
    <source>
        <dbReference type="PROSITE" id="PS50054"/>
    </source>
</evidence>
<feature type="region of interest" description="Disordered" evidence="3">
    <location>
        <begin position="1"/>
        <end position="51"/>
    </location>
</feature>
<feature type="region of interest" description="Disordered" evidence="3">
    <location>
        <begin position="655"/>
        <end position="676"/>
    </location>
</feature>
<proteinExistence type="predicted"/>
<gene>
    <name evidence="6" type="ORF">cyc_08641</name>
</gene>
<feature type="compositionally biased region" description="Low complexity" evidence="3">
    <location>
        <begin position="655"/>
        <end position="674"/>
    </location>
</feature>
<dbReference type="CDD" id="cd14498">
    <property type="entry name" value="DSP"/>
    <property type="match status" value="1"/>
</dbReference>
<dbReference type="SUPFAM" id="SSF52799">
    <property type="entry name" value="(Phosphotyrosine protein) phosphatases II"/>
    <property type="match status" value="1"/>
</dbReference>
<evidence type="ECO:0000256" key="3">
    <source>
        <dbReference type="SAM" id="MobiDB-lite"/>
    </source>
</evidence>
<organism evidence="6 7">
    <name type="scientific">Cyclospora cayetanensis</name>
    <dbReference type="NCBI Taxonomy" id="88456"/>
    <lineage>
        <taxon>Eukaryota</taxon>
        <taxon>Sar</taxon>
        <taxon>Alveolata</taxon>
        <taxon>Apicomplexa</taxon>
        <taxon>Conoidasida</taxon>
        <taxon>Coccidia</taxon>
        <taxon>Eucoccidiorida</taxon>
        <taxon>Eimeriorina</taxon>
        <taxon>Eimeriidae</taxon>
        <taxon>Cyclospora</taxon>
    </lineage>
</organism>
<evidence type="ECO:0000256" key="1">
    <source>
        <dbReference type="ARBA" id="ARBA00022801"/>
    </source>
</evidence>
<evidence type="ECO:0000259" key="5">
    <source>
        <dbReference type="PROSITE" id="PS50056"/>
    </source>
</evidence>
<dbReference type="InterPro" id="IPR020422">
    <property type="entry name" value="TYR_PHOSPHATASE_DUAL_dom"/>
</dbReference>
<keyword evidence="7" id="KW-1185">Reference proteome</keyword>
<sequence>MQQKQQCAGMRLPSLAGGKAQGGGSVFSPFASPGGMQQRHGSDSRACGASTSLLGSRRRRTEELLFPPENVSLLEKGEWGEEEGKKRGIRRDGVSLYSRTRQQQLINFRRVISDVYEGRLFVSGAAAACDVQVIATNRASANTDADSCLEAAGITHIVNTIGDICPNIFDRLFVYKTYYLKDTRQQDIMCVLSLSGSRRLRMKPTRVLIHCKEGVSRSATLAIAFLMWKLRLPFAEAFEWMRKRRAICSPNTGFTFQLLLLQKRLALKIPRSLVLSRDVADDARDSQDASRGGGSLLPKEGAGGGGHAEGSPRTGVENADLKEPSGEAGAPSREAEGGASRRLSGDAACLSPPSSSAEGGGKTCVVVQRIRREGAERRKPPSLLSASLGGPSKGIGPRVTSLLSELPRQPGGDSGEAVVEGSSNCRSAQQQGASPRDDASFVLLLRLVIHSPHAPDFLLWSEMTDWKPGGGPLPPISEQGAYMLRKGSQGWIWRNSSKCLRSEADVEAAVKAYEANVALVEGRVLRLETVTPGSEPPDFWSTLGFSVPPYPHLASSHVASGLERTLPEDSEEPFHWRDYCTFDPSALGRGEFPSAHGSCAEAVQEPAAFQRQPLQKGILQESLGLYDEAQGPAAESCNASSSVFASAASLQPSLNLSSPPAGTAAEPPRATAAPVVGREDRKAAAKLFCLPNLDEPLDLFDSEDLYSDGIFLLMVEEGDTFEAASGGCRSAADVATESENAGANAWLWVGSEAGFDLQKDLEAVRAYIMQTLQLQPGKQLHLAIEVRRAR</sequence>
<dbReference type="PROSITE" id="PS00383">
    <property type="entry name" value="TYR_PHOSPHATASE_1"/>
    <property type="match status" value="1"/>
</dbReference>
<keyword evidence="2" id="KW-0904">Protein phosphatase</keyword>
<feature type="compositionally biased region" description="Gly residues" evidence="3">
    <location>
        <begin position="291"/>
        <end position="308"/>
    </location>
</feature>
<protein>
    <submittedName>
        <fullName evidence="6">Uncharacterized protein</fullName>
    </submittedName>
</protein>